<name>A0A6J6MW69_9ZZZZ</name>
<dbReference type="EMBL" id="CAEZWW010000134">
    <property type="protein sequence ID" value="CAB4678611.1"/>
    <property type="molecule type" value="Genomic_DNA"/>
</dbReference>
<sequence length="58" mass="5433">MSNEPGAGLSPDGAVVTIVISPAFASRARKVIAAAPLASEVGRAATGSAGEGASPSPG</sequence>
<dbReference type="AlphaFoldDB" id="A0A6J6MW69"/>
<evidence type="ECO:0000313" key="1">
    <source>
        <dbReference type="EMBL" id="CAB4678611.1"/>
    </source>
</evidence>
<protein>
    <submittedName>
        <fullName evidence="1">Unannotated protein</fullName>
    </submittedName>
</protein>
<proteinExistence type="predicted"/>
<gene>
    <name evidence="1" type="ORF">UFOPK2310_01071</name>
</gene>
<organism evidence="1">
    <name type="scientific">freshwater metagenome</name>
    <dbReference type="NCBI Taxonomy" id="449393"/>
    <lineage>
        <taxon>unclassified sequences</taxon>
        <taxon>metagenomes</taxon>
        <taxon>ecological metagenomes</taxon>
    </lineage>
</organism>
<accession>A0A6J6MW69</accession>
<reference evidence="1" key="1">
    <citation type="submission" date="2020-05" db="EMBL/GenBank/DDBJ databases">
        <authorList>
            <person name="Chiriac C."/>
            <person name="Salcher M."/>
            <person name="Ghai R."/>
            <person name="Kavagutti S V."/>
        </authorList>
    </citation>
    <scope>NUCLEOTIDE SEQUENCE</scope>
</reference>